<gene>
    <name evidence="1" type="ORF">HMPREF3180_00550</name>
</gene>
<dbReference type="EMBL" id="LSDD01000036">
    <property type="protein sequence ID" value="KXB69008.1"/>
    <property type="molecule type" value="Genomic_DNA"/>
</dbReference>
<keyword evidence="2" id="KW-1185">Reference proteome</keyword>
<dbReference type="STRING" id="157687.HMPREF3180_00550"/>
<name>A0A134AMS4_9FUSO</name>
<organism evidence="1 2">
    <name type="scientific">Leptotrichia wadei</name>
    <dbReference type="NCBI Taxonomy" id="157687"/>
    <lineage>
        <taxon>Bacteria</taxon>
        <taxon>Fusobacteriati</taxon>
        <taxon>Fusobacteriota</taxon>
        <taxon>Fusobacteriia</taxon>
        <taxon>Fusobacteriales</taxon>
        <taxon>Leptotrichiaceae</taxon>
        <taxon>Leptotrichia</taxon>
    </lineage>
</organism>
<reference evidence="2" key="1">
    <citation type="submission" date="2016-01" db="EMBL/GenBank/DDBJ databases">
        <authorList>
            <person name="Mitreva M."/>
            <person name="Pepin K.H."/>
            <person name="Mihindukulasuriya K.A."/>
            <person name="Fulton R."/>
            <person name="Fronick C."/>
            <person name="O'Laughlin M."/>
            <person name="Miner T."/>
            <person name="Herter B."/>
            <person name="Rosa B.A."/>
            <person name="Cordes M."/>
            <person name="Tomlinson C."/>
            <person name="Wollam A."/>
            <person name="Palsikar V.B."/>
            <person name="Mardis E.R."/>
            <person name="Wilson R.K."/>
        </authorList>
    </citation>
    <scope>NUCLEOTIDE SEQUENCE [LARGE SCALE GENOMIC DNA]</scope>
    <source>
        <strain evidence="2">KA00185</strain>
    </source>
</reference>
<evidence type="ECO:0000313" key="2">
    <source>
        <dbReference type="Proteomes" id="UP000070483"/>
    </source>
</evidence>
<protein>
    <submittedName>
        <fullName evidence="1">Uncharacterized protein</fullName>
    </submittedName>
</protein>
<dbReference type="Proteomes" id="UP000070483">
    <property type="component" value="Unassembled WGS sequence"/>
</dbReference>
<proteinExistence type="predicted"/>
<evidence type="ECO:0000313" key="1">
    <source>
        <dbReference type="EMBL" id="KXB69008.1"/>
    </source>
</evidence>
<sequence>MDMVEKIKYNLIFFASYVEIYCNYDYKYYEKSIGEVKINAFILFNSLRR</sequence>
<comment type="caution">
    <text evidence="1">The sequence shown here is derived from an EMBL/GenBank/DDBJ whole genome shotgun (WGS) entry which is preliminary data.</text>
</comment>
<accession>A0A134AMS4</accession>
<dbReference type="PATRIC" id="fig|157687.3.peg.549"/>
<dbReference type="AlphaFoldDB" id="A0A134AMS4"/>